<dbReference type="InterPro" id="IPR011990">
    <property type="entry name" value="TPR-like_helical_dom_sf"/>
</dbReference>
<dbReference type="Proteomes" id="UP000286260">
    <property type="component" value="Unassembled WGS sequence"/>
</dbReference>
<evidence type="ECO:0000256" key="5">
    <source>
        <dbReference type="ARBA" id="ARBA00023237"/>
    </source>
</evidence>
<dbReference type="GO" id="GO:0009279">
    <property type="term" value="C:cell outer membrane"/>
    <property type="evidence" value="ECO:0007669"/>
    <property type="project" value="UniProtKB-SubCell"/>
</dbReference>
<keyword evidence="4" id="KW-0472">Membrane</keyword>
<comment type="caution">
    <text evidence="8">The sequence shown here is derived from an EMBL/GenBank/DDBJ whole genome shotgun (WGS) entry which is preliminary data.</text>
</comment>
<dbReference type="PROSITE" id="PS51257">
    <property type="entry name" value="PROKAR_LIPOPROTEIN"/>
    <property type="match status" value="1"/>
</dbReference>
<dbReference type="SUPFAM" id="SSF48452">
    <property type="entry name" value="TPR-like"/>
    <property type="match status" value="1"/>
</dbReference>
<evidence type="ECO:0000256" key="2">
    <source>
        <dbReference type="ARBA" id="ARBA00006275"/>
    </source>
</evidence>
<evidence type="ECO:0000313" key="9">
    <source>
        <dbReference type="Proteomes" id="UP000286260"/>
    </source>
</evidence>
<gene>
    <name evidence="8" type="ORF">DW828_04520</name>
</gene>
<comment type="subcellular location">
    <subcellularLocation>
        <location evidence="1">Cell outer membrane</location>
    </subcellularLocation>
</comment>
<evidence type="ECO:0000256" key="4">
    <source>
        <dbReference type="ARBA" id="ARBA00023136"/>
    </source>
</evidence>
<dbReference type="InterPro" id="IPR033985">
    <property type="entry name" value="SusD-like_N"/>
</dbReference>
<protein>
    <submittedName>
        <fullName evidence="8">RagB/SusD family nutrient uptake outer membrane protein</fullName>
    </submittedName>
</protein>
<evidence type="ECO:0000313" key="8">
    <source>
        <dbReference type="EMBL" id="RHC88616.1"/>
    </source>
</evidence>
<evidence type="ECO:0000259" key="6">
    <source>
        <dbReference type="Pfam" id="PF07980"/>
    </source>
</evidence>
<reference evidence="8 9" key="1">
    <citation type="submission" date="2018-08" db="EMBL/GenBank/DDBJ databases">
        <title>A genome reference for cultivated species of the human gut microbiota.</title>
        <authorList>
            <person name="Zou Y."/>
            <person name="Xue W."/>
            <person name="Luo G."/>
        </authorList>
    </citation>
    <scope>NUCLEOTIDE SEQUENCE [LARGE SCALE GENOMIC DNA]</scope>
    <source>
        <strain evidence="8 9">AM34-17</strain>
    </source>
</reference>
<dbReference type="RefSeq" id="WP_122204039.1">
    <property type="nucleotide sequence ID" value="NZ_QRPL01000001.1"/>
</dbReference>
<dbReference type="EMBL" id="QSII01000004">
    <property type="protein sequence ID" value="RHC88616.1"/>
    <property type="molecule type" value="Genomic_DNA"/>
</dbReference>
<feature type="domain" description="SusD-like N-terminal" evidence="7">
    <location>
        <begin position="96"/>
        <end position="213"/>
    </location>
</feature>
<accession>A0A3R6NNC2</accession>
<dbReference type="Pfam" id="PF14322">
    <property type="entry name" value="SusD-like_3"/>
    <property type="match status" value="1"/>
</dbReference>
<dbReference type="InterPro" id="IPR012944">
    <property type="entry name" value="SusD_RagB_dom"/>
</dbReference>
<feature type="domain" description="RagB/SusD" evidence="6">
    <location>
        <begin position="267"/>
        <end position="554"/>
    </location>
</feature>
<evidence type="ECO:0000256" key="1">
    <source>
        <dbReference type="ARBA" id="ARBA00004442"/>
    </source>
</evidence>
<keyword evidence="5" id="KW-0998">Cell outer membrane</keyword>
<dbReference type="Gene3D" id="1.25.40.390">
    <property type="match status" value="1"/>
</dbReference>
<dbReference type="Pfam" id="PF07980">
    <property type="entry name" value="SusD_RagB"/>
    <property type="match status" value="1"/>
</dbReference>
<keyword evidence="3" id="KW-0732">Signal</keyword>
<dbReference type="AlphaFoldDB" id="A0A3R6NNC2"/>
<evidence type="ECO:0000256" key="3">
    <source>
        <dbReference type="ARBA" id="ARBA00022729"/>
    </source>
</evidence>
<sequence length="555" mass="62694">MKIYKKSLLYGALAFTLCMAGGCNSNIDLEPEGIITADGYFKSAEDYEKALTALYERLNVESYDLWMDGVTDNGLVTHSWNRGYDLGRGIGSTASSFPADKWDKGYISVQRANNVINNIDKYQWPGGESDANRNQVLGEARTLRAYFYLDLVSIFGHIMFYTENPATVAESENVKQVQDPKEVFDFILDDLDKAIAGLPDKPSNKSKIGKPAARLLRARAAAYAAGYLNDKSYFQITLDETAQLVASAPQLADFDKLFVTGCEDLDEVILVRRYSLDATNSWGNWYNQSIGGYCVTTPVKALADAFEYVGERNEVRPYLNKDPRFYQTIYAPGMEMRGKYFNTIPNNVVEKDGKTYFDPNKDYGALQDKEVSVGDVLAEGGGGEWNKTPTGLSWKKYCQEEETWTTYNSFIIFRYAEAYLLRAEALVETGGSTDEAKSLIKVIRDRAGNTNDIDKMVAERYNGSLRDLVRNERRVELAQEGLRFADIRRWNILLDVMNKPIEGIEYRDFSSGTPKHTVLIPAERDAYTARDFWWPIPQAEIDLNPGRIAQNEGWK</sequence>
<comment type="similarity">
    <text evidence="2">Belongs to the SusD family.</text>
</comment>
<evidence type="ECO:0000259" key="7">
    <source>
        <dbReference type="Pfam" id="PF14322"/>
    </source>
</evidence>
<name>A0A3R6NNC2_9BACT</name>
<organism evidence="8 9">
    <name type="scientific">Parabacteroides merdae</name>
    <dbReference type="NCBI Taxonomy" id="46503"/>
    <lineage>
        <taxon>Bacteria</taxon>
        <taxon>Pseudomonadati</taxon>
        <taxon>Bacteroidota</taxon>
        <taxon>Bacteroidia</taxon>
        <taxon>Bacteroidales</taxon>
        <taxon>Tannerellaceae</taxon>
        <taxon>Parabacteroides</taxon>
    </lineage>
</organism>
<proteinExistence type="inferred from homology"/>